<keyword evidence="1" id="KW-1133">Transmembrane helix</keyword>
<dbReference type="Proteomes" id="UP001174909">
    <property type="component" value="Unassembled WGS sequence"/>
</dbReference>
<proteinExistence type="predicted"/>
<reference evidence="2" key="1">
    <citation type="submission" date="2023-03" db="EMBL/GenBank/DDBJ databases">
        <authorList>
            <person name="Steffen K."/>
            <person name="Cardenas P."/>
        </authorList>
    </citation>
    <scope>NUCLEOTIDE SEQUENCE</scope>
</reference>
<accession>A0AA35XD05</accession>
<feature type="transmembrane region" description="Helical" evidence="1">
    <location>
        <begin position="6"/>
        <end position="27"/>
    </location>
</feature>
<dbReference type="EMBL" id="CASHTH010003683">
    <property type="protein sequence ID" value="CAI8047891.1"/>
    <property type="molecule type" value="Genomic_DNA"/>
</dbReference>
<keyword evidence="3" id="KW-1185">Reference proteome</keyword>
<evidence type="ECO:0000313" key="3">
    <source>
        <dbReference type="Proteomes" id="UP001174909"/>
    </source>
</evidence>
<comment type="caution">
    <text evidence="2">The sequence shown here is derived from an EMBL/GenBank/DDBJ whole genome shotgun (WGS) entry which is preliminary data.</text>
</comment>
<protein>
    <submittedName>
        <fullName evidence="2">Uncharacterized protein</fullName>
    </submittedName>
</protein>
<evidence type="ECO:0000256" key="1">
    <source>
        <dbReference type="SAM" id="Phobius"/>
    </source>
</evidence>
<dbReference type="AlphaFoldDB" id="A0AA35XD05"/>
<name>A0AA35XD05_GEOBA</name>
<evidence type="ECO:0000313" key="2">
    <source>
        <dbReference type="EMBL" id="CAI8047891.1"/>
    </source>
</evidence>
<organism evidence="2 3">
    <name type="scientific">Geodia barretti</name>
    <name type="common">Barrett's horny sponge</name>
    <dbReference type="NCBI Taxonomy" id="519541"/>
    <lineage>
        <taxon>Eukaryota</taxon>
        <taxon>Metazoa</taxon>
        <taxon>Porifera</taxon>
        <taxon>Demospongiae</taxon>
        <taxon>Heteroscleromorpha</taxon>
        <taxon>Tetractinellida</taxon>
        <taxon>Astrophorina</taxon>
        <taxon>Geodiidae</taxon>
        <taxon>Geodia</taxon>
    </lineage>
</organism>
<gene>
    <name evidence="2" type="ORF">GBAR_LOCUS26479</name>
</gene>
<keyword evidence="1" id="KW-0472">Membrane</keyword>
<keyword evidence="1" id="KW-0812">Transmembrane</keyword>
<sequence length="122" mass="13676">MAKKTLAAFLIYAILFTTVFVLLYPFLVDDGRVSGQHIRHEEIIVGRPSKAVHIPNAVEQRQVLGLYEDSRSLSASQRDSPLVAAFEPHPMEEPQQVPELPIVQDCPYIPKPLMVRLACIQA</sequence>